<dbReference type="PANTHER" id="PTHR11808">
    <property type="entry name" value="TRANS-SULFURATION ENZYME FAMILY MEMBER"/>
    <property type="match status" value="1"/>
</dbReference>
<feature type="compositionally biased region" description="Polar residues" evidence="4">
    <location>
        <begin position="14"/>
        <end position="23"/>
    </location>
</feature>
<evidence type="ECO:0000313" key="5">
    <source>
        <dbReference type="EMBL" id="KEQ16666.1"/>
    </source>
</evidence>
<accession>A0A081NDZ3</accession>
<dbReference type="GO" id="GO:0030170">
    <property type="term" value="F:pyridoxal phosphate binding"/>
    <property type="evidence" value="ECO:0007669"/>
    <property type="project" value="InterPro"/>
</dbReference>
<dbReference type="Proteomes" id="UP000028073">
    <property type="component" value="Unassembled WGS sequence"/>
</dbReference>
<comment type="caution">
    <text evidence="5">The sequence shown here is derived from an EMBL/GenBank/DDBJ whole genome shotgun (WGS) entry which is preliminary data.</text>
</comment>
<protein>
    <submittedName>
        <fullName evidence="5">Cys/Met metabolism pyridoxal-phosphate-dependent enzyme</fullName>
    </submittedName>
</protein>
<dbReference type="InterPro" id="IPR000277">
    <property type="entry name" value="Cys/Met-Metab_PyrdxlP-dep_enz"/>
</dbReference>
<evidence type="ECO:0000256" key="4">
    <source>
        <dbReference type="SAM" id="MobiDB-lite"/>
    </source>
</evidence>
<dbReference type="InterPro" id="IPR015422">
    <property type="entry name" value="PyrdxlP-dep_Trfase_small"/>
</dbReference>
<evidence type="ECO:0000256" key="3">
    <source>
        <dbReference type="RuleBase" id="RU362118"/>
    </source>
</evidence>
<dbReference type="Pfam" id="PF01053">
    <property type="entry name" value="Cys_Met_Meta_PP"/>
    <property type="match status" value="1"/>
</dbReference>
<dbReference type="STRING" id="1137799.GZ78_18280"/>
<dbReference type="eggNOG" id="COG2873">
    <property type="taxonomic scope" value="Bacteria"/>
</dbReference>
<evidence type="ECO:0000256" key="1">
    <source>
        <dbReference type="ARBA" id="ARBA00001933"/>
    </source>
</evidence>
<evidence type="ECO:0000256" key="2">
    <source>
        <dbReference type="ARBA" id="ARBA00022898"/>
    </source>
</evidence>
<sequence length="589" mass="65933">MDNQIPVMQRLSPVRNSTQAQNADTLASEQLQHFGIQPDTPFGQSLLSAASSLYQAGSDISQFESLCQAIATLPQSDKISHFNAKKFLCFQLAKLIDMLQPSMKQDYHALKMDVSSRAVKGDYPLFANVGALFSATPAVVKTATYLYACTEWVEDAFQGKESTHPIYSRLLNPTSISLANTLTALEAGENAAEYMTWNFNSGMAAIDALLANQLRHGDILLSSRNVYGGTFQLMQDFYARPDRMAVKLEWFDGFSGEAFKTKLKQVEKKYPKALKEGKKILVYLESPCNPHGNVIDVASICQMSHEKGYRVALDSTLATPFLHRPLRNKDKSKRPNWVIHSYTKDISGSGSATAGGIIGESRRMFLPKNTEHEGVRWDETLFWDVYYIKGAFLDADKSLDIINGLKTLESRMLSKCINTLVFSHYLDAHEQIQVNSHALSSHPNSDLREEQLYLGLPSPLFSIDMEKAHIPREAFIRFFDALEPAFGHMVSLGQSNTLVLCPALTSHSEMDETAQKEAGIFLTTIRVAMGDENPRDLVRQFKACAKLHLDPVMPGFSEQFMSDKDLETIIRKTHLDVHSRHLEFMSQAP</sequence>
<dbReference type="EMBL" id="JOKH01000004">
    <property type="protein sequence ID" value="KEQ16666.1"/>
    <property type="molecule type" value="Genomic_DNA"/>
</dbReference>
<reference evidence="5 6" key="1">
    <citation type="submission" date="2014-06" db="EMBL/GenBank/DDBJ databases">
        <title>Whole Genome Sequences of Three Symbiotic Endozoicomonas Bacteria.</title>
        <authorList>
            <person name="Neave M.J."/>
            <person name="Apprill A."/>
            <person name="Voolstra C.R."/>
        </authorList>
    </citation>
    <scope>NUCLEOTIDE SEQUENCE [LARGE SCALE GENOMIC DNA]</scope>
    <source>
        <strain evidence="5 6">DSM 25634</strain>
    </source>
</reference>
<evidence type="ECO:0000313" key="6">
    <source>
        <dbReference type="Proteomes" id="UP000028073"/>
    </source>
</evidence>
<comment type="cofactor">
    <cofactor evidence="1 3">
        <name>pyridoxal 5'-phosphate</name>
        <dbReference type="ChEBI" id="CHEBI:597326"/>
    </cofactor>
</comment>
<dbReference type="GO" id="GO:0016846">
    <property type="term" value="F:carbon-sulfur lyase activity"/>
    <property type="evidence" value="ECO:0007669"/>
    <property type="project" value="TreeGrafter"/>
</dbReference>
<dbReference type="AlphaFoldDB" id="A0A081NDZ3"/>
<comment type="similarity">
    <text evidence="3">Belongs to the trans-sulfuration enzymes family.</text>
</comment>
<keyword evidence="2 3" id="KW-0663">Pyridoxal phosphate</keyword>
<dbReference type="PANTHER" id="PTHR11808:SF80">
    <property type="entry name" value="CYSTATHIONINE GAMMA-LYASE"/>
    <property type="match status" value="1"/>
</dbReference>
<proteinExistence type="inferred from homology"/>
<organism evidence="5 6">
    <name type="scientific">Endozoicomonas numazuensis</name>
    <dbReference type="NCBI Taxonomy" id="1137799"/>
    <lineage>
        <taxon>Bacteria</taxon>
        <taxon>Pseudomonadati</taxon>
        <taxon>Pseudomonadota</taxon>
        <taxon>Gammaproteobacteria</taxon>
        <taxon>Oceanospirillales</taxon>
        <taxon>Endozoicomonadaceae</taxon>
        <taxon>Endozoicomonas</taxon>
    </lineage>
</organism>
<dbReference type="RefSeq" id="WP_034839478.1">
    <property type="nucleotide sequence ID" value="NZ_JOKH01000004.1"/>
</dbReference>
<dbReference type="InterPro" id="IPR015424">
    <property type="entry name" value="PyrdxlP-dep_Trfase"/>
</dbReference>
<dbReference type="GO" id="GO:0019346">
    <property type="term" value="P:transsulfuration"/>
    <property type="evidence" value="ECO:0007669"/>
    <property type="project" value="InterPro"/>
</dbReference>
<dbReference type="GO" id="GO:0005737">
    <property type="term" value="C:cytoplasm"/>
    <property type="evidence" value="ECO:0007669"/>
    <property type="project" value="TreeGrafter"/>
</dbReference>
<gene>
    <name evidence="5" type="ORF">GZ78_18280</name>
</gene>
<name>A0A081NDZ3_9GAMM</name>
<dbReference type="InterPro" id="IPR015421">
    <property type="entry name" value="PyrdxlP-dep_Trfase_major"/>
</dbReference>
<dbReference type="SUPFAM" id="SSF53383">
    <property type="entry name" value="PLP-dependent transferases"/>
    <property type="match status" value="1"/>
</dbReference>
<keyword evidence="6" id="KW-1185">Reference proteome</keyword>
<dbReference type="Gene3D" id="3.90.1150.10">
    <property type="entry name" value="Aspartate Aminotransferase, domain 1"/>
    <property type="match status" value="1"/>
</dbReference>
<dbReference type="Gene3D" id="3.40.640.10">
    <property type="entry name" value="Type I PLP-dependent aspartate aminotransferase-like (Major domain)"/>
    <property type="match status" value="1"/>
</dbReference>
<dbReference type="OrthoDB" id="9805807at2"/>
<feature type="region of interest" description="Disordered" evidence="4">
    <location>
        <begin position="1"/>
        <end position="23"/>
    </location>
</feature>